<evidence type="ECO:0000256" key="3">
    <source>
        <dbReference type="ARBA" id="ARBA00022763"/>
    </source>
</evidence>
<dbReference type="SMART" id="SM00986">
    <property type="entry name" value="UDG"/>
    <property type="match status" value="1"/>
</dbReference>
<dbReference type="PANTHER" id="PTHR33693:SF3">
    <property type="entry name" value="TYPE-5 URACIL-DNA GLYCOSYLASE"/>
    <property type="match status" value="1"/>
</dbReference>
<evidence type="ECO:0000259" key="10">
    <source>
        <dbReference type="SMART" id="SM00986"/>
    </source>
</evidence>
<evidence type="ECO:0000256" key="4">
    <source>
        <dbReference type="ARBA" id="ARBA00022801"/>
    </source>
</evidence>
<dbReference type="AlphaFoldDB" id="A0A537LF67"/>
<dbReference type="Gene3D" id="3.40.470.10">
    <property type="entry name" value="Uracil-DNA glycosylase-like domain"/>
    <property type="match status" value="1"/>
</dbReference>
<evidence type="ECO:0000256" key="8">
    <source>
        <dbReference type="ARBA" id="ARBA00023779"/>
    </source>
</evidence>
<dbReference type="CDD" id="cd10031">
    <property type="entry name" value="UDG-F5_TTUDGB_like"/>
    <property type="match status" value="1"/>
</dbReference>
<proteinExistence type="inferred from homology"/>
<keyword evidence="6" id="KW-0411">Iron-sulfur</keyword>
<evidence type="ECO:0000313" key="11">
    <source>
        <dbReference type="EMBL" id="TMJ06645.1"/>
    </source>
</evidence>
<dbReference type="PANTHER" id="PTHR33693">
    <property type="entry name" value="TYPE-5 URACIL-DNA GLYCOSYLASE"/>
    <property type="match status" value="1"/>
</dbReference>
<name>A0A537LF67_9BACT</name>
<dbReference type="Proteomes" id="UP000318661">
    <property type="component" value="Unassembled WGS sequence"/>
</dbReference>
<accession>A0A537LF67</accession>
<evidence type="ECO:0000313" key="12">
    <source>
        <dbReference type="Proteomes" id="UP000318661"/>
    </source>
</evidence>
<dbReference type="EMBL" id="VBAJ01000224">
    <property type="protein sequence ID" value="TMJ06645.1"/>
    <property type="molecule type" value="Genomic_DNA"/>
</dbReference>
<sequence length="239" mass="27018">MSGDLQRLAATIIACRKCPRLVRYRERMARVKKREFVAWEYWGKPLPGFGDPNAELLILGLAPAAHGGNRTGRMFTGDSSGQWLVRALYRAGFASQPTSEHRDDGLQLRNAFITAPVRCAPPDNKPTRREISNCSSYLRQELALLRHARVVVTLGQIAFATYLRIAQEYHVTLPRPRPSFKHGEVYRLHATSPIPSVVIASYHPSRQNTQTGRLTEAMLDSVFRQARRLLQQDGSRDQI</sequence>
<dbReference type="InterPro" id="IPR044147">
    <property type="entry name" value="UdgB-like"/>
</dbReference>
<dbReference type="Pfam" id="PF03167">
    <property type="entry name" value="UDG"/>
    <property type="match status" value="1"/>
</dbReference>
<evidence type="ECO:0000256" key="2">
    <source>
        <dbReference type="ARBA" id="ARBA00022723"/>
    </source>
</evidence>
<reference evidence="11 12" key="1">
    <citation type="journal article" date="2019" name="Nat. Microbiol.">
        <title>Mediterranean grassland soil C-N compound turnover is dependent on rainfall and depth, and is mediated by genomically divergent microorganisms.</title>
        <authorList>
            <person name="Diamond S."/>
            <person name="Andeer P.F."/>
            <person name="Li Z."/>
            <person name="Crits-Christoph A."/>
            <person name="Burstein D."/>
            <person name="Anantharaman K."/>
            <person name="Lane K.R."/>
            <person name="Thomas B.C."/>
            <person name="Pan C."/>
            <person name="Northen T.R."/>
            <person name="Banfield J.F."/>
        </authorList>
    </citation>
    <scope>NUCLEOTIDE SEQUENCE [LARGE SCALE GENOMIC DNA]</scope>
    <source>
        <strain evidence="11">NP_2</strain>
    </source>
</reference>
<dbReference type="SMART" id="SM00987">
    <property type="entry name" value="UreE_C"/>
    <property type="match status" value="1"/>
</dbReference>
<keyword evidence="2" id="KW-0479">Metal-binding</keyword>
<dbReference type="GO" id="GO:0004844">
    <property type="term" value="F:uracil DNA N-glycosylase activity"/>
    <property type="evidence" value="ECO:0007669"/>
    <property type="project" value="InterPro"/>
</dbReference>
<keyword evidence="1" id="KW-0004">4Fe-4S</keyword>
<gene>
    <name evidence="11" type="ORF">E6G99_08705</name>
</gene>
<dbReference type="InterPro" id="IPR005122">
    <property type="entry name" value="Uracil-DNA_glycosylase-like"/>
</dbReference>
<dbReference type="GO" id="GO:0046872">
    <property type="term" value="F:metal ion binding"/>
    <property type="evidence" value="ECO:0007669"/>
    <property type="project" value="UniProtKB-KW"/>
</dbReference>
<evidence type="ECO:0000256" key="1">
    <source>
        <dbReference type="ARBA" id="ARBA00022485"/>
    </source>
</evidence>
<dbReference type="SUPFAM" id="SSF52141">
    <property type="entry name" value="Uracil-DNA glycosylase-like"/>
    <property type="match status" value="1"/>
</dbReference>
<dbReference type="InterPro" id="IPR051536">
    <property type="entry name" value="UDG_Type-4/5"/>
</dbReference>
<dbReference type="InterPro" id="IPR036895">
    <property type="entry name" value="Uracil-DNA_glycosylase-like_sf"/>
</dbReference>
<organism evidence="11 12">
    <name type="scientific">Candidatus Segetimicrobium genomatis</name>
    <dbReference type="NCBI Taxonomy" id="2569760"/>
    <lineage>
        <taxon>Bacteria</taxon>
        <taxon>Bacillati</taxon>
        <taxon>Candidatus Sysuimicrobiota</taxon>
        <taxon>Candidatus Sysuimicrobiia</taxon>
        <taxon>Candidatus Sysuimicrobiales</taxon>
        <taxon>Candidatus Segetimicrobiaceae</taxon>
        <taxon>Candidatus Segetimicrobium</taxon>
    </lineage>
</organism>
<comment type="similarity">
    <text evidence="8">Belongs to the uracil-DNA glycosylase (UDG) superfamily. Type 5 (UDGb) family.</text>
</comment>
<keyword evidence="4" id="KW-0378">Hydrolase</keyword>
<protein>
    <recommendedName>
        <fullName evidence="9">Type-5 uracil-DNA glycosylase</fullName>
    </recommendedName>
</protein>
<dbReference type="GO" id="GO:0051539">
    <property type="term" value="F:4 iron, 4 sulfur cluster binding"/>
    <property type="evidence" value="ECO:0007669"/>
    <property type="project" value="UniProtKB-KW"/>
</dbReference>
<evidence type="ECO:0000256" key="7">
    <source>
        <dbReference type="ARBA" id="ARBA00023204"/>
    </source>
</evidence>
<dbReference type="GO" id="GO:0006284">
    <property type="term" value="P:base-excision repair"/>
    <property type="evidence" value="ECO:0007669"/>
    <property type="project" value="InterPro"/>
</dbReference>
<keyword evidence="3" id="KW-0227">DNA damage</keyword>
<keyword evidence="7" id="KW-0234">DNA repair</keyword>
<dbReference type="GO" id="GO:0033958">
    <property type="term" value="F:DNA-deoxyinosine glycosylase activity"/>
    <property type="evidence" value="ECO:0007669"/>
    <property type="project" value="InterPro"/>
</dbReference>
<feature type="domain" description="Uracil-DNA glycosylase-like" evidence="10">
    <location>
        <begin position="47"/>
        <end position="223"/>
    </location>
</feature>
<evidence type="ECO:0000256" key="9">
    <source>
        <dbReference type="ARBA" id="ARBA00023887"/>
    </source>
</evidence>
<keyword evidence="5" id="KW-0408">Iron</keyword>
<evidence type="ECO:0000256" key="5">
    <source>
        <dbReference type="ARBA" id="ARBA00023004"/>
    </source>
</evidence>
<evidence type="ECO:0000256" key="6">
    <source>
        <dbReference type="ARBA" id="ARBA00023014"/>
    </source>
</evidence>
<comment type="caution">
    <text evidence="11">The sequence shown here is derived from an EMBL/GenBank/DDBJ whole genome shotgun (WGS) entry which is preliminary data.</text>
</comment>